<gene>
    <name evidence="9" type="ORF">IM787_07065</name>
</gene>
<dbReference type="SUPFAM" id="SSF54909">
    <property type="entry name" value="Dimeric alpha+beta barrel"/>
    <property type="match status" value="1"/>
</dbReference>
<evidence type="ECO:0000256" key="6">
    <source>
        <dbReference type="ARBA" id="ARBA00025737"/>
    </source>
</evidence>
<dbReference type="RefSeq" id="WP_193675934.1">
    <property type="nucleotide sequence ID" value="NZ_JADDIV010000002.1"/>
</dbReference>
<dbReference type="Pfam" id="PF20628">
    <property type="entry name" value="Dyp_perox_C"/>
    <property type="match status" value="1"/>
</dbReference>
<reference evidence="9 10" key="1">
    <citation type="submission" date="2020-10" db="EMBL/GenBank/DDBJ databases">
        <title>Ramlibacter sp. HM2 16S ribosomal RNA gene Genome sequencing and assembly.</title>
        <authorList>
            <person name="Kang M."/>
        </authorList>
    </citation>
    <scope>NUCLEOTIDE SEQUENCE [LARGE SCALE GENOMIC DNA]</scope>
    <source>
        <strain evidence="9 10">HM2</strain>
    </source>
</reference>
<evidence type="ECO:0000256" key="1">
    <source>
        <dbReference type="ARBA" id="ARBA00001970"/>
    </source>
</evidence>
<evidence type="ECO:0000256" key="2">
    <source>
        <dbReference type="ARBA" id="ARBA00022559"/>
    </source>
</evidence>
<feature type="domain" description="Dyp-type peroxidase N-terminal" evidence="7">
    <location>
        <begin position="58"/>
        <end position="134"/>
    </location>
</feature>
<evidence type="ECO:0000259" key="8">
    <source>
        <dbReference type="Pfam" id="PF20628"/>
    </source>
</evidence>
<comment type="similarity">
    <text evidence="6">Belongs to the DyP-type peroxidase family.</text>
</comment>
<dbReference type="InterPro" id="IPR048327">
    <property type="entry name" value="Dyp_perox_N"/>
</dbReference>
<evidence type="ECO:0000256" key="4">
    <source>
        <dbReference type="ARBA" id="ARBA00023002"/>
    </source>
</evidence>
<sequence>MRETSPVPADKPYQPGIFEGVPPVARFVLFNLSDPKVDAAAIREALTRLTPLVDGSDVVVGIGPSLAKALGADIPNLHEFPDFSRGDIKVPVTPGTLWCWMRGSDLGDLLHVTRKVQKALAPAFTVRHAVDAFRHAYKEGGHGHDLTGFEDGTENPTGEAAEEAAFAHGLGEGVDGSSYVAVQQWVHDLDAFEALGDEERDHHFGRRLSDNEEIDDAPETAHVKRTAQESFDPPAFVLRRSMPWMLSMQAGLMFVAFGKSHQAFEQQMRRMAGHEDGVVDALFSISKPVTGAYFWCPPMREGRLDLRRLGLGVT</sequence>
<evidence type="ECO:0000256" key="5">
    <source>
        <dbReference type="ARBA" id="ARBA00023004"/>
    </source>
</evidence>
<evidence type="ECO:0000256" key="3">
    <source>
        <dbReference type="ARBA" id="ARBA00022723"/>
    </source>
</evidence>
<dbReference type="PROSITE" id="PS51404">
    <property type="entry name" value="DYP_PEROXIDASE"/>
    <property type="match status" value="1"/>
</dbReference>
<keyword evidence="10" id="KW-1185">Reference proteome</keyword>
<dbReference type="Proteomes" id="UP000806285">
    <property type="component" value="Unassembled WGS sequence"/>
</dbReference>
<keyword evidence="5" id="KW-0408">Iron</keyword>
<dbReference type="EMBL" id="JADDIV010000002">
    <property type="protein sequence ID" value="MBE7367317.1"/>
    <property type="molecule type" value="Genomic_DNA"/>
</dbReference>
<dbReference type="NCBIfam" id="TIGR01413">
    <property type="entry name" value="Dyp_perox_fam"/>
    <property type="match status" value="1"/>
</dbReference>
<evidence type="ECO:0000259" key="7">
    <source>
        <dbReference type="Pfam" id="PF04261"/>
    </source>
</evidence>
<dbReference type="InterPro" id="IPR006314">
    <property type="entry name" value="Dyp_peroxidase"/>
</dbReference>
<name>A0ABR9S1B6_9BURK</name>
<feature type="domain" description="Dyp-type peroxidase C-terminal" evidence="8">
    <location>
        <begin position="144"/>
        <end position="299"/>
    </location>
</feature>
<keyword evidence="4" id="KW-0560">Oxidoreductase</keyword>
<keyword evidence="3" id="KW-0479">Metal-binding</keyword>
<organism evidence="9 10">
    <name type="scientific">Ramlibacter pallidus</name>
    <dbReference type="NCBI Taxonomy" id="2780087"/>
    <lineage>
        <taxon>Bacteria</taxon>
        <taxon>Pseudomonadati</taxon>
        <taxon>Pseudomonadota</taxon>
        <taxon>Betaproteobacteria</taxon>
        <taxon>Burkholderiales</taxon>
        <taxon>Comamonadaceae</taxon>
        <taxon>Ramlibacter</taxon>
    </lineage>
</organism>
<dbReference type="PANTHER" id="PTHR30521">
    <property type="entry name" value="DEFERROCHELATASE/PEROXIDASE"/>
    <property type="match status" value="1"/>
</dbReference>
<dbReference type="GO" id="GO:0004601">
    <property type="term" value="F:peroxidase activity"/>
    <property type="evidence" value="ECO:0007669"/>
    <property type="project" value="UniProtKB-KW"/>
</dbReference>
<comment type="caution">
    <text evidence="9">The sequence shown here is derived from an EMBL/GenBank/DDBJ whole genome shotgun (WGS) entry which is preliminary data.</text>
</comment>
<evidence type="ECO:0000313" key="9">
    <source>
        <dbReference type="EMBL" id="MBE7367317.1"/>
    </source>
</evidence>
<keyword evidence="2 9" id="KW-0575">Peroxidase</keyword>
<dbReference type="InterPro" id="IPR011008">
    <property type="entry name" value="Dimeric_a/b-barrel"/>
</dbReference>
<comment type="cofactor">
    <cofactor evidence="1">
        <name>heme b</name>
        <dbReference type="ChEBI" id="CHEBI:60344"/>
    </cofactor>
</comment>
<proteinExistence type="inferred from homology"/>
<dbReference type="PANTHER" id="PTHR30521:SF0">
    <property type="entry name" value="DYP-TYPE PEROXIDASE FAMILY PROTEIN"/>
    <property type="match status" value="1"/>
</dbReference>
<dbReference type="Pfam" id="PF04261">
    <property type="entry name" value="Dyp_perox_N"/>
    <property type="match status" value="1"/>
</dbReference>
<accession>A0ABR9S1B6</accession>
<protein>
    <submittedName>
        <fullName evidence="9">Dyp-type peroxidase</fullName>
    </submittedName>
</protein>
<evidence type="ECO:0000313" key="10">
    <source>
        <dbReference type="Proteomes" id="UP000806285"/>
    </source>
</evidence>
<dbReference type="InterPro" id="IPR048328">
    <property type="entry name" value="Dyp_perox_C"/>
</dbReference>